<dbReference type="PANTHER" id="PTHR15430:SF1">
    <property type="entry name" value="GLOMULIN"/>
    <property type="match status" value="1"/>
</dbReference>
<dbReference type="GeneID" id="106742406"/>
<dbReference type="KEGG" id="dqu:106742406"/>
<dbReference type="InterPro" id="IPR013877">
    <property type="entry name" value="YAP-bd/ALF4/Glomulin"/>
</dbReference>
<protein>
    <submittedName>
        <fullName evidence="2 3">Glomulin-like isoform X1</fullName>
    </submittedName>
</protein>
<dbReference type="InterPro" id="IPR019516">
    <property type="entry name" value="Glomulin/ALF4"/>
</dbReference>
<dbReference type="Pfam" id="PF08568">
    <property type="entry name" value="Kinetochor_Ybp2"/>
    <property type="match status" value="1"/>
</dbReference>
<dbReference type="CTD" id="57017"/>
<dbReference type="Proteomes" id="UP000515204">
    <property type="component" value="Unplaced"/>
</dbReference>
<dbReference type="OrthoDB" id="619536at2759"/>
<organism evidence="1 3">
    <name type="scientific">Dinoponera quadriceps</name>
    <name type="common">South American ant</name>
    <dbReference type="NCBI Taxonomy" id="609295"/>
    <lineage>
        <taxon>Eukaryota</taxon>
        <taxon>Metazoa</taxon>
        <taxon>Ecdysozoa</taxon>
        <taxon>Arthropoda</taxon>
        <taxon>Hexapoda</taxon>
        <taxon>Insecta</taxon>
        <taxon>Pterygota</taxon>
        <taxon>Neoptera</taxon>
        <taxon>Endopterygota</taxon>
        <taxon>Hymenoptera</taxon>
        <taxon>Apocrita</taxon>
        <taxon>Aculeata</taxon>
        <taxon>Formicoidea</taxon>
        <taxon>Formicidae</taxon>
        <taxon>Ponerinae</taxon>
        <taxon>Ponerini</taxon>
        <taxon>Dinoponera</taxon>
    </lineage>
</organism>
<evidence type="ECO:0000313" key="3">
    <source>
        <dbReference type="RefSeq" id="XP_014470801.1"/>
    </source>
</evidence>
<dbReference type="AlphaFoldDB" id="A0A6P3WXD5"/>
<accession>A0A6P3WXD5</accession>
<evidence type="ECO:0000313" key="1">
    <source>
        <dbReference type="Proteomes" id="UP000515204"/>
    </source>
</evidence>
<sequence>MSETFLTHFIKLLEGCKTEKIVELFAAEKSTTQDALNVIVRITSDYLTDSNSRSDLFECCKAVLNNIAETCDPIETTLEFLQHMECLDNDVKFCALLGSLGTCIIRGKHTTSIVEWSVSTIKSYVEDLPGEVEQDKVSRRIINVLERITSFLEPLAEEAAKMNFEDACLFGDYFLSLLITLCGRPFCYLSKSIVETVTYKKLLEKIVTLAVSFTGDILYFLNIVSNRCRNIVGDRSYQDGNTEDCIRGMLFELSDNVSDLAYANFYYHVITEEAFWKNAPQVYRPRYLLETCSYLFKILLGKKQEILVSNGLVFMENVVKRIRPCSVPLYALELKIYEDLFQLIINVMVYRNIDTDRKKAVRIFQEYIGIFNMEARYSVISHLYDTVSEHSGVLSLITGMFKASIVECLDSAPRNPHFLGRNLQLMLRKICNLPHGSLSDLVEISDEVITALNLLRFLLIRDKLNETGVWNMRDTIRSGYLKPLREGIDLCKTHWKVKAMDLERQRKNDDDDMEVTLTVGGEQLPVMPVADKILFCDQAINGLDMMESILVRVNECMDGIEQARANVLSE</sequence>
<keyword evidence="1" id="KW-1185">Reference proteome</keyword>
<reference evidence="2 3" key="1">
    <citation type="submission" date="2025-04" db="UniProtKB">
        <authorList>
            <consortium name="RefSeq"/>
        </authorList>
    </citation>
    <scope>IDENTIFICATION</scope>
</reference>
<dbReference type="GO" id="GO:0005737">
    <property type="term" value="C:cytoplasm"/>
    <property type="evidence" value="ECO:0007669"/>
    <property type="project" value="TreeGrafter"/>
</dbReference>
<dbReference type="GO" id="GO:0055105">
    <property type="term" value="F:ubiquitin-protein transferase inhibitor activity"/>
    <property type="evidence" value="ECO:0007669"/>
    <property type="project" value="TreeGrafter"/>
</dbReference>
<evidence type="ECO:0000313" key="2">
    <source>
        <dbReference type="RefSeq" id="XP_014470800.1"/>
    </source>
</evidence>
<dbReference type="RefSeq" id="XP_014470801.1">
    <property type="nucleotide sequence ID" value="XM_014615315.1"/>
</dbReference>
<gene>
    <name evidence="2 3" type="primary">LOC106742406</name>
</gene>
<dbReference type="PANTHER" id="PTHR15430">
    <property type="entry name" value="GLOMULIN"/>
    <property type="match status" value="1"/>
</dbReference>
<name>A0A6P3WXD5_DINQU</name>
<proteinExistence type="predicted"/>
<dbReference type="RefSeq" id="XP_014470800.1">
    <property type="nucleotide sequence ID" value="XM_014615314.1"/>
</dbReference>